<name>A0ABW8RK13_9BACI</name>
<dbReference type="PANTHER" id="PTHR34227:SF1">
    <property type="entry name" value="DIMETHYL SULFOXIDE REDUCTASE CHAPERONE-RELATED"/>
    <property type="match status" value="1"/>
</dbReference>
<protein>
    <submittedName>
        <fullName evidence="2">Molecular chaperone</fullName>
    </submittedName>
</protein>
<gene>
    <name evidence="2" type="ORF">ACJEBI_15855</name>
</gene>
<evidence type="ECO:0000313" key="2">
    <source>
        <dbReference type="EMBL" id="MFK9092947.1"/>
    </source>
</evidence>
<dbReference type="Proteomes" id="UP001623041">
    <property type="component" value="Unassembled WGS sequence"/>
</dbReference>
<accession>A0ABW8RK13</accession>
<organism evidence="2 3">
    <name type="scientific">Bacillus salipaludis</name>
    <dbReference type="NCBI Taxonomy" id="2547811"/>
    <lineage>
        <taxon>Bacteria</taxon>
        <taxon>Bacillati</taxon>
        <taxon>Bacillota</taxon>
        <taxon>Bacilli</taxon>
        <taxon>Bacillales</taxon>
        <taxon>Bacillaceae</taxon>
        <taxon>Bacillus</taxon>
    </lineage>
</organism>
<keyword evidence="3" id="KW-1185">Reference proteome</keyword>
<evidence type="ECO:0000256" key="1">
    <source>
        <dbReference type="ARBA" id="ARBA00023186"/>
    </source>
</evidence>
<dbReference type="EMBL" id="JBJHQH010000011">
    <property type="protein sequence ID" value="MFK9092947.1"/>
    <property type="molecule type" value="Genomic_DNA"/>
</dbReference>
<dbReference type="PANTHER" id="PTHR34227">
    <property type="entry name" value="CHAPERONE PROTEIN YCDY"/>
    <property type="match status" value="1"/>
</dbReference>
<dbReference type="Gene3D" id="1.10.3480.10">
    <property type="entry name" value="TorD-like"/>
    <property type="match status" value="1"/>
</dbReference>
<keyword evidence="1" id="KW-0143">Chaperone</keyword>
<dbReference type="InterPro" id="IPR020945">
    <property type="entry name" value="DMSO/NO3_reduct_chaperone"/>
</dbReference>
<dbReference type="SUPFAM" id="SSF89155">
    <property type="entry name" value="TorD-like"/>
    <property type="match status" value="1"/>
</dbReference>
<dbReference type="InterPro" id="IPR036411">
    <property type="entry name" value="TorD-like_sf"/>
</dbReference>
<sequence length="221" mass="26396">MATTTEPLHNQLHPFLLSRKKLYQFLHQIFLPPTNMLLGEIRNSANFHELEEVHEGGKILCHFFEHLSNEQINKENEEYQRLFVGPGPFAAPPWESYYRSKEQLLFQEWMYQIREQYYQFGLQNIKENNEPDDHLLLELEFMIFLTDLSLQETKSIRILELISSQIHFLEKHLTVWIPFFCERVIENTKSYLYLGAAMLLEDFLIQDLTSLVEIREVLTDD</sequence>
<evidence type="ECO:0000313" key="3">
    <source>
        <dbReference type="Proteomes" id="UP001623041"/>
    </source>
</evidence>
<dbReference type="InterPro" id="IPR050289">
    <property type="entry name" value="TorD/DmsD_chaperones"/>
</dbReference>
<comment type="caution">
    <text evidence="2">The sequence shown here is derived from an EMBL/GenBank/DDBJ whole genome shotgun (WGS) entry which is preliminary data.</text>
</comment>
<proteinExistence type="predicted"/>
<reference evidence="2 3" key="1">
    <citation type="submission" date="2024-11" db="EMBL/GenBank/DDBJ databases">
        <authorList>
            <person name="Lucas J.A."/>
        </authorList>
    </citation>
    <scope>NUCLEOTIDE SEQUENCE [LARGE SCALE GENOMIC DNA]</scope>
    <source>
        <strain evidence="2 3">Z 5.4</strain>
    </source>
</reference>
<dbReference type="RefSeq" id="WP_406581505.1">
    <property type="nucleotide sequence ID" value="NZ_JBJHQH010000011.1"/>
</dbReference>
<dbReference type="Pfam" id="PF02613">
    <property type="entry name" value="Nitrate_red_del"/>
    <property type="match status" value="1"/>
</dbReference>